<feature type="compositionally biased region" description="Acidic residues" evidence="1">
    <location>
        <begin position="21"/>
        <end position="31"/>
    </location>
</feature>
<feature type="compositionally biased region" description="Basic and acidic residues" evidence="1">
    <location>
        <begin position="1"/>
        <end position="13"/>
    </location>
</feature>
<evidence type="ECO:0000313" key="2">
    <source>
        <dbReference type="EMBL" id="KKU03645.1"/>
    </source>
</evidence>
<name>A0A0G1Q4R4_9BACT</name>
<reference evidence="2 3" key="1">
    <citation type="journal article" date="2015" name="Nature">
        <title>rRNA introns, odd ribosomes, and small enigmatic genomes across a large radiation of phyla.</title>
        <authorList>
            <person name="Brown C.T."/>
            <person name="Hug L.A."/>
            <person name="Thomas B.C."/>
            <person name="Sharon I."/>
            <person name="Castelle C.J."/>
            <person name="Singh A."/>
            <person name="Wilkins M.J."/>
            <person name="Williams K.H."/>
            <person name="Banfield J.F."/>
        </authorList>
    </citation>
    <scope>NUCLEOTIDE SEQUENCE [LARGE SCALE GENOMIC DNA]</scope>
</reference>
<proteinExistence type="predicted"/>
<dbReference type="AlphaFoldDB" id="A0A0G1Q4R4"/>
<feature type="region of interest" description="Disordered" evidence="1">
    <location>
        <begin position="1"/>
        <end position="59"/>
    </location>
</feature>
<protein>
    <submittedName>
        <fullName evidence="2">Uncharacterized protein</fullName>
    </submittedName>
</protein>
<comment type="caution">
    <text evidence="2">The sequence shown here is derived from an EMBL/GenBank/DDBJ whole genome shotgun (WGS) entry which is preliminary data.</text>
</comment>
<evidence type="ECO:0000256" key="1">
    <source>
        <dbReference type="SAM" id="MobiDB-lite"/>
    </source>
</evidence>
<dbReference type="Proteomes" id="UP000034086">
    <property type="component" value="Unassembled WGS sequence"/>
</dbReference>
<sequence length="59" mass="6569">MFSREINRGREGANDSVLPPDEIEVDLDPEGLESFVSYDEQAPQPPGPAGRSYRGEFED</sequence>
<evidence type="ECO:0000313" key="3">
    <source>
        <dbReference type="Proteomes" id="UP000034086"/>
    </source>
</evidence>
<dbReference type="EMBL" id="LCKQ01000013">
    <property type="protein sequence ID" value="KKU03645.1"/>
    <property type="molecule type" value="Genomic_DNA"/>
</dbReference>
<accession>A0A0G1Q4R4</accession>
<organism evidence="2 3">
    <name type="scientific">Candidatus Woesebacteria bacterium GW2011_GWE1_45_18</name>
    <dbReference type="NCBI Taxonomy" id="1618598"/>
    <lineage>
        <taxon>Bacteria</taxon>
        <taxon>Candidatus Woeseibacteriota</taxon>
    </lineage>
</organism>
<gene>
    <name evidence="2" type="ORF">UX03_C0013G0003</name>
</gene>